<dbReference type="EMBL" id="CAJNOT010000082">
    <property type="protein sequence ID" value="CAF0826789.1"/>
    <property type="molecule type" value="Genomic_DNA"/>
</dbReference>
<evidence type="ECO:0000313" key="8">
    <source>
        <dbReference type="EMBL" id="CAF0860063.1"/>
    </source>
</evidence>
<dbReference type="Proteomes" id="UP000663874">
    <property type="component" value="Unassembled WGS sequence"/>
</dbReference>
<organism evidence="9 14">
    <name type="scientific">Rotaria sordida</name>
    <dbReference type="NCBI Taxonomy" id="392033"/>
    <lineage>
        <taxon>Eukaryota</taxon>
        <taxon>Metazoa</taxon>
        <taxon>Spiralia</taxon>
        <taxon>Gnathifera</taxon>
        <taxon>Rotifera</taxon>
        <taxon>Eurotatoria</taxon>
        <taxon>Bdelloidea</taxon>
        <taxon>Philodinida</taxon>
        <taxon>Philodinidae</taxon>
        <taxon>Rotaria</taxon>
    </lineage>
</organism>
<dbReference type="GO" id="GO:0016787">
    <property type="term" value="F:hydrolase activity"/>
    <property type="evidence" value="ECO:0007669"/>
    <property type="project" value="UniProtKB-KW"/>
</dbReference>
<dbReference type="Proteomes" id="UP000663870">
    <property type="component" value="Unassembled WGS sequence"/>
</dbReference>
<dbReference type="AlphaFoldDB" id="A0A814GVP4"/>
<dbReference type="Proteomes" id="UP000663836">
    <property type="component" value="Unassembled WGS sequence"/>
</dbReference>
<evidence type="ECO:0000313" key="6">
    <source>
        <dbReference type="EMBL" id="CAF0817877.1"/>
    </source>
</evidence>
<dbReference type="SUPFAM" id="SSF52540">
    <property type="entry name" value="P-loop containing nucleoside triphosphate hydrolases"/>
    <property type="match status" value="1"/>
</dbReference>
<dbReference type="EMBL" id="CAJNOH010000328">
    <property type="protein sequence ID" value="CAF1001857.1"/>
    <property type="molecule type" value="Genomic_DNA"/>
</dbReference>
<dbReference type="Proteomes" id="UP000663889">
    <property type="component" value="Unassembled WGS sequence"/>
</dbReference>
<dbReference type="EMBL" id="CAJOBE010002527">
    <property type="protein sequence ID" value="CAF3828216.1"/>
    <property type="molecule type" value="Genomic_DNA"/>
</dbReference>
<evidence type="ECO:0000313" key="10">
    <source>
        <dbReference type="EMBL" id="CAF1085952.1"/>
    </source>
</evidence>
<feature type="domain" description="ERCC3/RAD25/XPB helicase C-terminal" evidence="5">
    <location>
        <begin position="64"/>
        <end position="111"/>
    </location>
</feature>
<sequence>MIPMYDYLFISGDKAKLNDSYICISTYPMIARFERSTLVREIDKIADLNFLIQPKLYEVNWMELQNLGHIAKVQCGEVWCRMTLEFFQEYVSIKNDQHRRLLLYIMNPNKFLYKFLYGKTPQNEHMQILHDFQHDPNMKTIFVSKVTNTSLDLPDANVLIQISSHGGSRR</sequence>
<dbReference type="InterPro" id="IPR027417">
    <property type="entry name" value="P-loop_NTPase"/>
</dbReference>
<evidence type="ECO:0000313" key="12">
    <source>
        <dbReference type="EMBL" id="CAF4015079.1"/>
    </source>
</evidence>
<dbReference type="EMBL" id="CAJOBD010006912">
    <property type="protein sequence ID" value="CAF4073812.1"/>
    <property type="molecule type" value="Genomic_DNA"/>
</dbReference>
<dbReference type="InterPro" id="IPR050615">
    <property type="entry name" value="ATP-dep_DNA_Helicase"/>
</dbReference>
<dbReference type="GO" id="GO:0005524">
    <property type="term" value="F:ATP binding"/>
    <property type="evidence" value="ECO:0007669"/>
    <property type="project" value="UniProtKB-KW"/>
</dbReference>
<dbReference type="EMBL" id="CAJNOO010000128">
    <property type="protein sequence ID" value="CAF0817877.1"/>
    <property type="molecule type" value="Genomic_DNA"/>
</dbReference>
<keyword evidence="1" id="KW-0547">Nucleotide-binding</keyword>
<name>A0A814GVP4_9BILA</name>
<dbReference type="GO" id="GO:0097550">
    <property type="term" value="C:transcription preinitiation complex"/>
    <property type="evidence" value="ECO:0007669"/>
    <property type="project" value="TreeGrafter"/>
</dbReference>
<dbReference type="PANTHER" id="PTHR11274">
    <property type="entry name" value="RAD25/XP-B DNA REPAIR HELICASE"/>
    <property type="match status" value="1"/>
</dbReference>
<evidence type="ECO:0000313" key="14">
    <source>
        <dbReference type="Proteomes" id="UP000663854"/>
    </source>
</evidence>
<reference evidence="9" key="1">
    <citation type="submission" date="2021-02" db="EMBL/GenBank/DDBJ databases">
        <authorList>
            <person name="Nowell W R."/>
        </authorList>
    </citation>
    <scope>NUCLEOTIDE SEQUENCE</scope>
</reference>
<keyword evidence="2" id="KW-0378">Hydrolase</keyword>
<evidence type="ECO:0000313" key="9">
    <source>
        <dbReference type="EMBL" id="CAF1001857.1"/>
    </source>
</evidence>
<gene>
    <name evidence="11" type="ORF">FNK824_LOCUS16586</name>
    <name evidence="13" type="ORF">JBS370_LOCUS30309</name>
    <name evidence="10" type="ORF">JXQ802_LOCUS18428</name>
    <name evidence="12" type="ORF">OTI717_LOCUS29773</name>
    <name evidence="9" type="ORF">PYM288_LOCUS14649</name>
    <name evidence="6" type="ORF">RFH988_LOCUS4783</name>
    <name evidence="8" type="ORF">SEV965_LOCUS3569</name>
    <name evidence="7" type="ORF">ZHD862_LOCUS3675</name>
</gene>
<dbReference type="Pfam" id="PF16203">
    <property type="entry name" value="ERCC3_RAD25_C"/>
    <property type="match status" value="2"/>
</dbReference>
<dbReference type="GO" id="GO:0006367">
    <property type="term" value="P:transcription initiation at RNA polymerase II promoter"/>
    <property type="evidence" value="ECO:0007669"/>
    <property type="project" value="TreeGrafter"/>
</dbReference>
<protein>
    <recommendedName>
        <fullName evidence="5">ERCC3/RAD25/XPB helicase C-terminal domain-containing protein</fullName>
    </recommendedName>
</protein>
<dbReference type="Proteomes" id="UP000663882">
    <property type="component" value="Unassembled WGS sequence"/>
</dbReference>
<dbReference type="GO" id="GO:0000112">
    <property type="term" value="C:nucleotide-excision repair factor 3 complex"/>
    <property type="evidence" value="ECO:0007669"/>
    <property type="project" value="TreeGrafter"/>
</dbReference>
<evidence type="ECO:0000256" key="4">
    <source>
        <dbReference type="ARBA" id="ARBA00022840"/>
    </source>
</evidence>
<dbReference type="EMBL" id="CAJNOL010000484">
    <property type="protein sequence ID" value="CAF1085952.1"/>
    <property type="molecule type" value="Genomic_DNA"/>
</dbReference>
<dbReference type="EMBL" id="CAJOAX010007664">
    <property type="protein sequence ID" value="CAF4015079.1"/>
    <property type="molecule type" value="Genomic_DNA"/>
</dbReference>
<proteinExistence type="predicted"/>
<dbReference type="Proteomes" id="UP000663864">
    <property type="component" value="Unassembled WGS sequence"/>
</dbReference>
<evidence type="ECO:0000313" key="15">
    <source>
        <dbReference type="Proteomes" id="UP000663870"/>
    </source>
</evidence>
<dbReference type="OrthoDB" id="10262986at2759"/>
<evidence type="ECO:0000259" key="5">
    <source>
        <dbReference type="Pfam" id="PF16203"/>
    </source>
</evidence>
<keyword evidence="3" id="KW-0347">Helicase</keyword>
<accession>A0A814GVP4</accession>
<evidence type="ECO:0000256" key="2">
    <source>
        <dbReference type="ARBA" id="ARBA00022801"/>
    </source>
</evidence>
<evidence type="ECO:0000313" key="11">
    <source>
        <dbReference type="EMBL" id="CAF3828216.1"/>
    </source>
</evidence>
<dbReference type="InterPro" id="IPR032438">
    <property type="entry name" value="ERCC3_RAD25_C"/>
</dbReference>
<dbReference type="Proteomes" id="UP000663823">
    <property type="component" value="Unassembled WGS sequence"/>
</dbReference>
<dbReference type="GO" id="GO:0005675">
    <property type="term" value="C:transcription factor TFIIH holo complex"/>
    <property type="evidence" value="ECO:0007669"/>
    <property type="project" value="TreeGrafter"/>
</dbReference>
<evidence type="ECO:0000256" key="3">
    <source>
        <dbReference type="ARBA" id="ARBA00022806"/>
    </source>
</evidence>
<evidence type="ECO:0000256" key="1">
    <source>
        <dbReference type="ARBA" id="ARBA00022741"/>
    </source>
</evidence>
<comment type="caution">
    <text evidence="9">The sequence shown here is derived from an EMBL/GenBank/DDBJ whole genome shotgun (WGS) entry which is preliminary data.</text>
</comment>
<dbReference type="Proteomes" id="UP000663854">
    <property type="component" value="Unassembled WGS sequence"/>
</dbReference>
<dbReference type="PANTHER" id="PTHR11274:SF0">
    <property type="entry name" value="GENERAL TRANSCRIPTION AND DNA REPAIR FACTOR IIH HELICASE SUBUNIT XPB"/>
    <property type="match status" value="1"/>
</dbReference>
<dbReference type="GO" id="GO:0043138">
    <property type="term" value="F:3'-5' DNA helicase activity"/>
    <property type="evidence" value="ECO:0007669"/>
    <property type="project" value="TreeGrafter"/>
</dbReference>
<keyword evidence="15" id="KW-1185">Reference proteome</keyword>
<dbReference type="EMBL" id="CAJNOU010000092">
    <property type="protein sequence ID" value="CAF0860063.1"/>
    <property type="molecule type" value="Genomic_DNA"/>
</dbReference>
<dbReference type="Gene3D" id="3.40.50.300">
    <property type="entry name" value="P-loop containing nucleotide triphosphate hydrolases"/>
    <property type="match status" value="2"/>
</dbReference>
<evidence type="ECO:0000313" key="13">
    <source>
        <dbReference type="EMBL" id="CAF4073812.1"/>
    </source>
</evidence>
<feature type="domain" description="ERCC3/RAD25/XPB helicase C-terminal" evidence="5">
    <location>
        <begin position="114"/>
        <end position="170"/>
    </location>
</feature>
<evidence type="ECO:0000313" key="7">
    <source>
        <dbReference type="EMBL" id="CAF0826789.1"/>
    </source>
</evidence>
<keyword evidence="4" id="KW-0067">ATP-binding</keyword>